<dbReference type="InterPro" id="IPR003439">
    <property type="entry name" value="ABC_transporter-like_ATP-bd"/>
</dbReference>
<organism evidence="10 11">
    <name type="scientific">Halomonas tibetensis</name>
    <dbReference type="NCBI Taxonomy" id="2259590"/>
    <lineage>
        <taxon>Bacteria</taxon>
        <taxon>Pseudomonadati</taxon>
        <taxon>Pseudomonadota</taxon>
        <taxon>Gammaproteobacteria</taxon>
        <taxon>Oceanospirillales</taxon>
        <taxon>Halomonadaceae</taxon>
        <taxon>Halomonas</taxon>
    </lineage>
</organism>
<comment type="subcellular location">
    <subcellularLocation>
        <location evidence="1">Cell inner membrane</location>
        <topology evidence="1">Peripheral membrane protein</topology>
    </subcellularLocation>
</comment>
<name>A0ABV7B1G4_9GAMM</name>
<dbReference type="GO" id="GO:0005524">
    <property type="term" value="F:ATP binding"/>
    <property type="evidence" value="ECO:0007669"/>
    <property type="project" value="UniProtKB-KW"/>
</dbReference>
<dbReference type="InterPro" id="IPR050086">
    <property type="entry name" value="MetN_ABC_transporter-like"/>
</dbReference>
<keyword evidence="2" id="KW-0813">Transport</keyword>
<dbReference type="RefSeq" id="WP_379752859.1">
    <property type="nucleotide sequence ID" value="NZ_JBHRSQ010000004.1"/>
</dbReference>
<evidence type="ECO:0000256" key="7">
    <source>
        <dbReference type="ARBA" id="ARBA00023136"/>
    </source>
</evidence>
<evidence type="ECO:0000256" key="2">
    <source>
        <dbReference type="ARBA" id="ARBA00022448"/>
    </source>
</evidence>
<evidence type="ECO:0000256" key="6">
    <source>
        <dbReference type="ARBA" id="ARBA00022967"/>
    </source>
</evidence>
<feature type="region of interest" description="Disordered" evidence="8">
    <location>
        <begin position="239"/>
        <end position="267"/>
    </location>
</feature>
<keyword evidence="11" id="KW-1185">Reference proteome</keyword>
<dbReference type="InterPro" id="IPR017871">
    <property type="entry name" value="ABC_transporter-like_CS"/>
</dbReference>
<dbReference type="PANTHER" id="PTHR43166:SF6">
    <property type="entry name" value="PHOSPHONATES IMPORT ATP-BINDING PROTEIN PHNC"/>
    <property type="match status" value="1"/>
</dbReference>
<dbReference type="Gene3D" id="3.40.50.300">
    <property type="entry name" value="P-loop containing nucleotide triphosphate hydrolases"/>
    <property type="match status" value="1"/>
</dbReference>
<feature type="compositionally biased region" description="Low complexity" evidence="8">
    <location>
        <begin position="239"/>
        <end position="252"/>
    </location>
</feature>
<dbReference type="InterPro" id="IPR027417">
    <property type="entry name" value="P-loop_NTPase"/>
</dbReference>
<reference evidence="11" key="1">
    <citation type="journal article" date="2019" name="Int. J. Syst. Evol. Microbiol.">
        <title>The Global Catalogue of Microorganisms (GCM) 10K type strain sequencing project: providing services to taxonomists for standard genome sequencing and annotation.</title>
        <authorList>
            <consortium name="The Broad Institute Genomics Platform"/>
            <consortium name="The Broad Institute Genome Sequencing Center for Infectious Disease"/>
            <person name="Wu L."/>
            <person name="Ma J."/>
        </authorList>
    </citation>
    <scope>NUCLEOTIDE SEQUENCE [LARGE SCALE GENOMIC DNA]</scope>
    <source>
        <strain evidence="11">KCTC 52660</strain>
    </source>
</reference>
<dbReference type="PANTHER" id="PTHR43166">
    <property type="entry name" value="AMINO ACID IMPORT ATP-BINDING PROTEIN"/>
    <property type="match status" value="1"/>
</dbReference>
<evidence type="ECO:0000256" key="4">
    <source>
        <dbReference type="ARBA" id="ARBA00022741"/>
    </source>
</evidence>
<evidence type="ECO:0000256" key="1">
    <source>
        <dbReference type="ARBA" id="ARBA00004417"/>
    </source>
</evidence>
<comment type="caution">
    <text evidence="10">The sequence shown here is derived from an EMBL/GenBank/DDBJ whole genome shotgun (WGS) entry which is preliminary data.</text>
</comment>
<protein>
    <submittedName>
        <fullName evidence="10">ATP-binding cassette domain-containing protein</fullName>
    </submittedName>
</protein>
<dbReference type="PROSITE" id="PS00211">
    <property type="entry name" value="ABC_TRANSPORTER_1"/>
    <property type="match status" value="1"/>
</dbReference>
<sequence length="267" mass="29042">MESEPYHSRIGQALVTFAGEDLGYGSQSGRKARLDSVVLPRLTLTLHAGERVALLGQSGSGKSTLLVELRARLAHQAAWCPQHHGLVPALAVYHNIFMGRLPEHSMLAGLWNLVRPLARPWREVGELCALLGLEGLERRPVGQLSGGQRQRVAIGRALYQGRTLFLGDEPVASVDPHQALRLLALIDERHTTSVVALHQRELALTHFDRVWGLRDGRLVIDAPAYELTLADLDSLYPDAEAPASSPGEEAPAVMPGPEALPCSRGRP</sequence>
<keyword evidence="4" id="KW-0547">Nucleotide-binding</keyword>
<gene>
    <name evidence="10" type="ORF">ACFODV_00245</name>
</gene>
<keyword evidence="6" id="KW-1278">Translocase</keyword>
<dbReference type="Pfam" id="PF00005">
    <property type="entry name" value="ABC_tran"/>
    <property type="match status" value="2"/>
</dbReference>
<evidence type="ECO:0000256" key="8">
    <source>
        <dbReference type="SAM" id="MobiDB-lite"/>
    </source>
</evidence>
<dbReference type="SMART" id="SM00382">
    <property type="entry name" value="AAA"/>
    <property type="match status" value="1"/>
</dbReference>
<dbReference type="SUPFAM" id="SSF52540">
    <property type="entry name" value="P-loop containing nucleoside triphosphate hydrolases"/>
    <property type="match status" value="1"/>
</dbReference>
<evidence type="ECO:0000313" key="10">
    <source>
        <dbReference type="EMBL" id="MFC2990458.1"/>
    </source>
</evidence>
<feature type="domain" description="ABC transporter" evidence="9">
    <location>
        <begin position="17"/>
        <end position="240"/>
    </location>
</feature>
<evidence type="ECO:0000256" key="5">
    <source>
        <dbReference type="ARBA" id="ARBA00022840"/>
    </source>
</evidence>
<evidence type="ECO:0000259" key="9">
    <source>
        <dbReference type="PROSITE" id="PS50893"/>
    </source>
</evidence>
<dbReference type="EMBL" id="JBHRSQ010000004">
    <property type="protein sequence ID" value="MFC2990458.1"/>
    <property type="molecule type" value="Genomic_DNA"/>
</dbReference>
<keyword evidence="3" id="KW-1003">Cell membrane</keyword>
<accession>A0ABV7B1G4</accession>
<dbReference type="PROSITE" id="PS50893">
    <property type="entry name" value="ABC_TRANSPORTER_2"/>
    <property type="match status" value="1"/>
</dbReference>
<dbReference type="Proteomes" id="UP001595386">
    <property type="component" value="Unassembled WGS sequence"/>
</dbReference>
<keyword evidence="5 10" id="KW-0067">ATP-binding</keyword>
<proteinExistence type="predicted"/>
<evidence type="ECO:0000256" key="3">
    <source>
        <dbReference type="ARBA" id="ARBA00022475"/>
    </source>
</evidence>
<keyword evidence="7" id="KW-0472">Membrane</keyword>
<evidence type="ECO:0000313" key="11">
    <source>
        <dbReference type="Proteomes" id="UP001595386"/>
    </source>
</evidence>
<dbReference type="InterPro" id="IPR003593">
    <property type="entry name" value="AAA+_ATPase"/>
</dbReference>